<gene>
    <name evidence="1" type="ORF">MBOU_29620</name>
</gene>
<comment type="caution">
    <text evidence="1">The sequence shown here is derived from an EMBL/GenBank/DDBJ whole genome shotgun (WGS) entry which is preliminary data.</text>
</comment>
<sequence length="104" mass="11631">MAPARPLATGCRSDQGACPLICLALSLCCCWGTAAHLLRTAWALPPTAPPTCRLRSNPQRQTGPFVHKRLDRIESELDIHRRGNPNVRRHRSPSIELCIDRARR</sequence>
<protein>
    <submittedName>
        <fullName evidence="1">Uncharacterized protein</fullName>
    </submittedName>
</protein>
<proteinExistence type="predicted"/>
<evidence type="ECO:0000313" key="1">
    <source>
        <dbReference type="EMBL" id="GFG90920.1"/>
    </source>
</evidence>
<evidence type="ECO:0000313" key="2">
    <source>
        <dbReference type="Proteomes" id="UP000465360"/>
    </source>
</evidence>
<dbReference type="AlphaFoldDB" id="A0A7I9YQH0"/>
<dbReference type="EMBL" id="BLKZ01000001">
    <property type="protein sequence ID" value="GFG90920.1"/>
    <property type="molecule type" value="Genomic_DNA"/>
</dbReference>
<organism evidence="1 2">
    <name type="scientific">Mycobacterium bourgelatii</name>
    <dbReference type="NCBI Taxonomy" id="1273442"/>
    <lineage>
        <taxon>Bacteria</taxon>
        <taxon>Bacillati</taxon>
        <taxon>Actinomycetota</taxon>
        <taxon>Actinomycetes</taxon>
        <taxon>Mycobacteriales</taxon>
        <taxon>Mycobacteriaceae</taxon>
        <taxon>Mycobacterium</taxon>
    </lineage>
</organism>
<name>A0A7I9YQH0_MYCBU</name>
<accession>A0A7I9YQH0</accession>
<dbReference type="Proteomes" id="UP000465360">
    <property type="component" value="Unassembled WGS sequence"/>
</dbReference>
<keyword evidence="2" id="KW-1185">Reference proteome</keyword>
<reference evidence="1 2" key="1">
    <citation type="journal article" date="2019" name="Emerg. Microbes Infect.">
        <title>Comprehensive subspecies identification of 175 nontuberculous mycobacteria species based on 7547 genomic profiles.</title>
        <authorList>
            <person name="Matsumoto Y."/>
            <person name="Kinjo T."/>
            <person name="Motooka D."/>
            <person name="Nabeya D."/>
            <person name="Jung N."/>
            <person name="Uechi K."/>
            <person name="Horii T."/>
            <person name="Iida T."/>
            <person name="Fujita J."/>
            <person name="Nakamura S."/>
        </authorList>
    </citation>
    <scope>NUCLEOTIDE SEQUENCE [LARGE SCALE GENOMIC DNA]</scope>
    <source>
        <strain evidence="1 2">JCM 30725</strain>
    </source>
</reference>